<dbReference type="EMBL" id="JABDTM020022754">
    <property type="protein sequence ID" value="KAH0815684.1"/>
    <property type="molecule type" value="Genomic_DNA"/>
</dbReference>
<dbReference type="InterPro" id="IPR013762">
    <property type="entry name" value="Integrase-like_cat_sf"/>
</dbReference>
<gene>
    <name evidence="3" type="ORF">GEV33_007107</name>
</gene>
<protein>
    <submittedName>
        <fullName evidence="3">Uncharacterized protein</fullName>
    </submittedName>
</protein>
<reference evidence="3" key="1">
    <citation type="journal article" date="2020" name="J Insects Food Feed">
        <title>The yellow mealworm (Tenebrio molitor) genome: a resource for the emerging insects as food and feed industry.</title>
        <authorList>
            <person name="Eriksson T."/>
            <person name="Andere A."/>
            <person name="Kelstrup H."/>
            <person name="Emery V."/>
            <person name="Picard C."/>
        </authorList>
    </citation>
    <scope>NUCLEOTIDE SEQUENCE</scope>
    <source>
        <strain evidence="3">Stoneville</strain>
        <tissue evidence="3">Whole head</tissue>
    </source>
</reference>
<dbReference type="Gene3D" id="1.10.443.10">
    <property type="entry name" value="Intergrase catalytic core"/>
    <property type="match status" value="1"/>
</dbReference>
<dbReference type="Gene3D" id="1.10.150.130">
    <property type="match status" value="1"/>
</dbReference>
<dbReference type="AlphaFoldDB" id="A0A8J6HJ88"/>
<dbReference type="SUPFAM" id="SSF56349">
    <property type="entry name" value="DNA breaking-rejoining enzymes"/>
    <property type="match status" value="1"/>
</dbReference>
<comment type="caution">
    <text evidence="3">The sequence shown here is derived from an EMBL/GenBank/DDBJ whole genome shotgun (WGS) entry which is preliminary data.</text>
</comment>
<evidence type="ECO:0000256" key="1">
    <source>
        <dbReference type="ARBA" id="ARBA00023125"/>
    </source>
</evidence>
<evidence type="ECO:0000313" key="4">
    <source>
        <dbReference type="Proteomes" id="UP000719412"/>
    </source>
</evidence>
<dbReference type="GO" id="GO:0015074">
    <property type="term" value="P:DNA integration"/>
    <property type="evidence" value="ECO:0007669"/>
    <property type="project" value="InterPro"/>
</dbReference>
<name>A0A8J6HJ88_TENMO</name>
<reference evidence="3" key="2">
    <citation type="submission" date="2021-08" db="EMBL/GenBank/DDBJ databases">
        <authorList>
            <person name="Eriksson T."/>
        </authorList>
    </citation>
    <scope>NUCLEOTIDE SEQUENCE</scope>
    <source>
        <strain evidence="3">Stoneville</strain>
        <tissue evidence="3">Whole head</tissue>
    </source>
</reference>
<accession>A0A8J6HJ88</accession>
<dbReference type="PANTHER" id="PTHR35617:SF3">
    <property type="entry name" value="CORE-BINDING (CB) DOMAIN-CONTAINING PROTEIN"/>
    <property type="match status" value="1"/>
</dbReference>
<dbReference type="GO" id="GO:0003677">
    <property type="term" value="F:DNA binding"/>
    <property type="evidence" value="ECO:0007669"/>
    <property type="project" value="UniProtKB-KW"/>
</dbReference>
<dbReference type="InterPro" id="IPR011010">
    <property type="entry name" value="DNA_brk_join_enz"/>
</dbReference>
<proteinExistence type="predicted"/>
<dbReference type="Proteomes" id="UP000719412">
    <property type="component" value="Unassembled WGS sequence"/>
</dbReference>
<dbReference type="PANTHER" id="PTHR35617">
    <property type="entry name" value="PHAGE_INTEGRASE DOMAIN-CONTAINING PROTEIN"/>
    <property type="match status" value="1"/>
</dbReference>
<keyword evidence="1" id="KW-0238">DNA-binding</keyword>
<keyword evidence="2" id="KW-0233">DNA recombination</keyword>
<organism evidence="3 4">
    <name type="scientific">Tenebrio molitor</name>
    <name type="common">Yellow mealworm beetle</name>
    <dbReference type="NCBI Taxonomy" id="7067"/>
    <lineage>
        <taxon>Eukaryota</taxon>
        <taxon>Metazoa</taxon>
        <taxon>Ecdysozoa</taxon>
        <taxon>Arthropoda</taxon>
        <taxon>Hexapoda</taxon>
        <taxon>Insecta</taxon>
        <taxon>Pterygota</taxon>
        <taxon>Neoptera</taxon>
        <taxon>Endopterygota</taxon>
        <taxon>Coleoptera</taxon>
        <taxon>Polyphaga</taxon>
        <taxon>Cucujiformia</taxon>
        <taxon>Tenebrionidae</taxon>
        <taxon>Tenebrio</taxon>
    </lineage>
</organism>
<dbReference type="GO" id="GO:0006310">
    <property type="term" value="P:DNA recombination"/>
    <property type="evidence" value="ECO:0007669"/>
    <property type="project" value="UniProtKB-KW"/>
</dbReference>
<evidence type="ECO:0000313" key="3">
    <source>
        <dbReference type="EMBL" id="KAH0815684.1"/>
    </source>
</evidence>
<dbReference type="InterPro" id="IPR010998">
    <property type="entry name" value="Integrase_recombinase_N"/>
</dbReference>
<sequence>MAQRPRGDTCRRVYGRLGIMLSTPASVSEHAFRGGRDCIWQAFYRRSTPEPTINTLIGSLSKNTVKQYSTTYKLWWSFSQSHKINPFEAKSEDVILFLQELLDSGSHKYGTFSSHRAALSLLLPGNIGADSVLSRFLKGVSRIRHPAPHYTVTWDPFPVLRFLEQMDTPNLKTLSKKLTTLLVLATGQQKPKLCVATTILHYVNMTASMRREEDFLFLTTTKPHSAASKQTNSRLVKDTLQMASVDVAQFKPHSTRHASTSSAHRLGISMDQIKQCAGWSPNSETFVRFYNRPVIDPGQYVTKILSKRIYVNWTRLGCNLCTPHICKCNAKVDEIGAHGLSCFKSSGRFSRHTEINSIINRSLTSIHVNSTLEPNGLSRDDGKRPDGMTLVPWIKGQPLVWDVTVVDTLADSYVLKSSEVSGFAAEMACKRKHSKYSSIISSNYVFKGLAFETLGPWCKEAIDFINVIGNRLIAESGDSKSKKFLFERISLATWKRCKHSGHFSRFRNIIGNFCIIKQKCLFITKENAL</sequence>
<keyword evidence="4" id="KW-1185">Reference proteome</keyword>
<evidence type="ECO:0000256" key="2">
    <source>
        <dbReference type="ARBA" id="ARBA00023172"/>
    </source>
</evidence>